<evidence type="ECO:0000256" key="6">
    <source>
        <dbReference type="SAM" id="MobiDB-lite"/>
    </source>
</evidence>
<name>A0ABY4YXJ6_9MICO</name>
<sequence>MTSKKDRDLNKTSRSEKARTYRWGKRKGQPKAHPRLRQRAAEVRRRPWRVVAALAVVLALVGAVVFLFGFSSVFEVEEVTVAGAEGELAEGAQEAAQTQLGTPLARVDGEAVEALVLEDLRIATAEVGRNWPSGLTLDLTLREPALAIKQSGVKDIQLVDAAGVVYDSVKEAPKGVPSAQVKMTGDDLDPGHLVALQGLRDSLPESVADESAALTLTKTGDIQFTVGNIEVVWGDGSNSQLKGRVLEGLLDQEGLDPDADVPAAGPMRIDLSTPATPVVTGLSIQQPED</sequence>
<dbReference type="EMBL" id="CP099489">
    <property type="protein sequence ID" value="USQ81487.1"/>
    <property type="molecule type" value="Genomic_DNA"/>
</dbReference>
<dbReference type="RefSeq" id="WP_252595001.1">
    <property type="nucleotide sequence ID" value="NZ_CP099489.1"/>
</dbReference>
<dbReference type="PANTHER" id="PTHR37820:SF1">
    <property type="entry name" value="CELL DIVISION PROTEIN FTSQ"/>
    <property type="match status" value="1"/>
</dbReference>
<dbReference type="PANTHER" id="PTHR37820">
    <property type="entry name" value="CELL DIVISION PROTEIN DIVIB"/>
    <property type="match status" value="1"/>
</dbReference>
<dbReference type="Pfam" id="PF08478">
    <property type="entry name" value="POTRA_1"/>
    <property type="match status" value="1"/>
</dbReference>
<keyword evidence="4 7" id="KW-1133">Transmembrane helix</keyword>
<dbReference type="InterPro" id="IPR050487">
    <property type="entry name" value="FtsQ_DivIB"/>
</dbReference>
<keyword evidence="2" id="KW-0132">Cell division</keyword>
<protein>
    <submittedName>
        <fullName evidence="9">FtsQ-type POTRA domain-containing protein</fullName>
    </submittedName>
</protein>
<evidence type="ECO:0000256" key="4">
    <source>
        <dbReference type="ARBA" id="ARBA00022989"/>
    </source>
</evidence>
<keyword evidence="1" id="KW-1003">Cell membrane</keyword>
<feature type="domain" description="POTRA" evidence="8">
    <location>
        <begin position="74"/>
        <end position="140"/>
    </location>
</feature>
<feature type="transmembrane region" description="Helical" evidence="7">
    <location>
        <begin position="47"/>
        <end position="70"/>
    </location>
</feature>
<reference evidence="9" key="1">
    <citation type="submission" date="2022-06" db="EMBL/GenBank/DDBJ databases">
        <title>Ornithinimicrobium HY1793.</title>
        <authorList>
            <person name="Huang Y."/>
        </authorList>
    </citation>
    <scope>NUCLEOTIDE SEQUENCE</scope>
    <source>
        <strain evidence="9">HY1793</strain>
    </source>
</reference>
<proteinExistence type="predicted"/>
<feature type="compositionally biased region" description="Basic and acidic residues" evidence="6">
    <location>
        <begin position="1"/>
        <end position="19"/>
    </location>
</feature>
<evidence type="ECO:0000256" key="1">
    <source>
        <dbReference type="ARBA" id="ARBA00022475"/>
    </source>
</evidence>
<dbReference type="InterPro" id="IPR013685">
    <property type="entry name" value="POTRA_FtsQ_type"/>
</dbReference>
<evidence type="ECO:0000313" key="10">
    <source>
        <dbReference type="Proteomes" id="UP001056455"/>
    </source>
</evidence>
<keyword evidence="7" id="KW-0472">Membrane</keyword>
<organism evidence="9 10">
    <name type="scientific">Ornithinimicrobium faecis</name>
    <dbReference type="NCBI Taxonomy" id="2934158"/>
    <lineage>
        <taxon>Bacteria</taxon>
        <taxon>Bacillati</taxon>
        <taxon>Actinomycetota</taxon>
        <taxon>Actinomycetes</taxon>
        <taxon>Micrococcales</taxon>
        <taxon>Ornithinimicrobiaceae</taxon>
        <taxon>Ornithinimicrobium</taxon>
    </lineage>
</organism>
<dbReference type="Proteomes" id="UP001056455">
    <property type="component" value="Chromosome"/>
</dbReference>
<keyword evidence="5" id="KW-0131">Cell cycle</keyword>
<accession>A0ABY4YXJ6</accession>
<keyword evidence="10" id="KW-1185">Reference proteome</keyword>
<keyword evidence="3 7" id="KW-0812">Transmembrane</keyword>
<gene>
    <name evidence="9" type="ORF">NF556_07510</name>
</gene>
<evidence type="ECO:0000313" key="9">
    <source>
        <dbReference type="EMBL" id="USQ81487.1"/>
    </source>
</evidence>
<evidence type="ECO:0000259" key="8">
    <source>
        <dbReference type="Pfam" id="PF08478"/>
    </source>
</evidence>
<feature type="compositionally biased region" description="Basic residues" evidence="6">
    <location>
        <begin position="20"/>
        <end position="38"/>
    </location>
</feature>
<evidence type="ECO:0000256" key="7">
    <source>
        <dbReference type="SAM" id="Phobius"/>
    </source>
</evidence>
<evidence type="ECO:0000256" key="5">
    <source>
        <dbReference type="ARBA" id="ARBA00023306"/>
    </source>
</evidence>
<feature type="region of interest" description="Disordered" evidence="6">
    <location>
        <begin position="1"/>
        <end position="38"/>
    </location>
</feature>
<evidence type="ECO:0000256" key="3">
    <source>
        <dbReference type="ARBA" id="ARBA00022692"/>
    </source>
</evidence>
<evidence type="ECO:0000256" key="2">
    <source>
        <dbReference type="ARBA" id="ARBA00022618"/>
    </source>
</evidence>